<dbReference type="AlphaFoldDB" id="A0A165EA15"/>
<evidence type="ECO:0000256" key="2">
    <source>
        <dbReference type="ARBA" id="ARBA00022553"/>
    </source>
</evidence>
<proteinExistence type="predicted"/>
<keyword evidence="5" id="KW-0539">Nucleus</keyword>
<dbReference type="GO" id="GO:0043124">
    <property type="term" value="P:negative regulation of canonical NF-kappaB signal transduction"/>
    <property type="evidence" value="ECO:0007669"/>
    <property type="project" value="InterPro"/>
</dbReference>
<accession>A0A165EA15</accession>
<dbReference type="InParanoid" id="A0A165EA15"/>
<keyword evidence="3" id="KW-0677">Repeat</keyword>
<dbReference type="Proteomes" id="UP000077266">
    <property type="component" value="Unassembled WGS sequence"/>
</dbReference>
<keyword evidence="7" id="KW-1185">Reference proteome</keyword>
<dbReference type="OrthoDB" id="412109at2759"/>
<evidence type="ECO:0000313" key="7">
    <source>
        <dbReference type="Proteomes" id="UP000077266"/>
    </source>
</evidence>
<dbReference type="GO" id="GO:0005634">
    <property type="term" value="C:nucleus"/>
    <property type="evidence" value="ECO:0007669"/>
    <property type="project" value="UniProtKB-SubCell"/>
</dbReference>
<gene>
    <name evidence="6" type="ORF">EXIGLDRAFT_622007</name>
</gene>
<evidence type="ECO:0000313" key="6">
    <source>
        <dbReference type="EMBL" id="KZV86431.1"/>
    </source>
</evidence>
<evidence type="ECO:0000256" key="5">
    <source>
        <dbReference type="ARBA" id="ARBA00023242"/>
    </source>
</evidence>
<feature type="non-terminal residue" evidence="6">
    <location>
        <position position="1"/>
    </location>
</feature>
<evidence type="ECO:0000256" key="3">
    <source>
        <dbReference type="ARBA" id="ARBA00022737"/>
    </source>
</evidence>
<reference evidence="6 7" key="1">
    <citation type="journal article" date="2016" name="Mol. Biol. Evol.">
        <title>Comparative Genomics of Early-Diverging Mushroom-Forming Fungi Provides Insights into the Origins of Lignocellulose Decay Capabilities.</title>
        <authorList>
            <person name="Nagy L.G."/>
            <person name="Riley R."/>
            <person name="Tritt A."/>
            <person name="Adam C."/>
            <person name="Daum C."/>
            <person name="Floudas D."/>
            <person name="Sun H."/>
            <person name="Yadav J.S."/>
            <person name="Pangilinan J."/>
            <person name="Larsson K.H."/>
            <person name="Matsuura K."/>
            <person name="Barry K."/>
            <person name="Labutti K."/>
            <person name="Kuo R."/>
            <person name="Ohm R.A."/>
            <person name="Bhattacharya S.S."/>
            <person name="Shirouzu T."/>
            <person name="Yoshinaga Y."/>
            <person name="Martin F.M."/>
            <person name="Grigoriev I.V."/>
            <person name="Hibbett D.S."/>
        </authorList>
    </citation>
    <scope>NUCLEOTIDE SEQUENCE [LARGE SCALE GENOMIC DNA]</scope>
    <source>
        <strain evidence="6 7">HHB12029</strain>
    </source>
</reference>
<keyword evidence="2" id="KW-0597">Phosphoprotein</keyword>
<keyword evidence="4" id="KW-0040">ANK repeat</keyword>
<organism evidence="6 7">
    <name type="scientific">Exidia glandulosa HHB12029</name>
    <dbReference type="NCBI Taxonomy" id="1314781"/>
    <lineage>
        <taxon>Eukaryota</taxon>
        <taxon>Fungi</taxon>
        <taxon>Dikarya</taxon>
        <taxon>Basidiomycota</taxon>
        <taxon>Agaricomycotina</taxon>
        <taxon>Agaricomycetes</taxon>
        <taxon>Auriculariales</taxon>
        <taxon>Exidiaceae</taxon>
        <taxon>Exidia</taxon>
    </lineage>
</organism>
<comment type="subcellular location">
    <subcellularLocation>
        <location evidence="1">Nucleus</location>
    </subcellularLocation>
</comment>
<dbReference type="PANTHER" id="PTHR15263:SF1">
    <property type="entry name" value="NF-KAPPA-B INHIBITOR-LIKE PROTEIN 1"/>
    <property type="match status" value="1"/>
</dbReference>
<dbReference type="PANTHER" id="PTHR15263">
    <property type="entry name" value="I-KAPPA-B-LIKE PROTEIN IKBL"/>
    <property type="match status" value="1"/>
</dbReference>
<dbReference type="InterPro" id="IPR038753">
    <property type="entry name" value="NFKBIL1"/>
</dbReference>
<protein>
    <submittedName>
        <fullName evidence="6">Uncharacterized protein</fullName>
    </submittedName>
</protein>
<evidence type="ECO:0000256" key="1">
    <source>
        <dbReference type="ARBA" id="ARBA00004123"/>
    </source>
</evidence>
<evidence type="ECO:0000256" key="4">
    <source>
        <dbReference type="ARBA" id="ARBA00023043"/>
    </source>
</evidence>
<dbReference type="EMBL" id="KV426156">
    <property type="protein sequence ID" value="KZV86431.1"/>
    <property type="molecule type" value="Genomic_DNA"/>
</dbReference>
<sequence>RLSFASVPWPVHPQPASADDLTLEAVAAFLLSDTLPGQYGEKPKKQRLKEALLLWHPDRFEGRWLPLVRADFDGGDDAKERETVQTAVGIVARHLNQLMESHRES</sequence>
<name>A0A165EA15_EXIGL</name>